<dbReference type="RefSeq" id="WP_377285920.1">
    <property type="nucleotide sequence ID" value="NZ_JBHSBM010000011.1"/>
</dbReference>
<keyword evidence="4 6" id="KW-1133">Transmembrane helix</keyword>
<name>A0ABV8I5Y8_9ACTN</name>
<dbReference type="PANTHER" id="PTHR38459">
    <property type="entry name" value="PROPHAGE BACTOPRENOL-LINKED GLUCOSE TRANSLOCASE HOMOLOG"/>
    <property type="match status" value="1"/>
</dbReference>
<sequence length="148" mass="16638">MSQVAESLPRVLPAPEPPFQDRRTPLKLLLFLMIGGVSTLLYVGLYALLRQMWSPMWANLVALIGTALINTEANRRWTFVRAKGSRTRQHLRAAVIFVIYYGTTTAMIEAGHALFPHVPWIEVTTLLATCGGLTVLRYVALDRWVFPS</sequence>
<feature type="transmembrane region" description="Helical" evidence="6">
    <location>
        <begin position="94"/>
        <end position="114"/>
    </location>
</feature>
<comment type="subcellular location">
    <subcellularLocation>
        <location evidence="1">Membrane</location>
        <topology evidence="1">Multi-pass membrane protein</topology>
    </subcellularLocation>
</comment>
<proteinExistence type="inferred from homology"/>
<dbReference type="InterPro" id="IPR007267">
    <property type="entry name" value="GtrA_DPMS_TM"/>
</dbReference>
<evidence type="ECO:0000256" key="3">
    <source>
        <dbReference type="ARBA" id="ARBA00022692"/>
    </source>
</evidence>
<comment type="similarity">
    <text evidence="2">Belongs to the GtrA family.</text>
</comment>
<dbReference type="Proteomes" id="UP001595850">
    <property type="component" value="Unassembled WGS sequence"/>
</dbReference>
<feature type="transmembrane region" description="Helical" evidence="6">
    <location>
        <begin position="55"/>
        <end position="73"/>
    </location>
</feature>
<feature type="transmembrane region" description="Helical" evidence="6">
    <location>
        <begin position="28"/>
        <end position="49"/>
    </location>
</feature>
<evidence type="ECO:0000256" key="6">
    <source>
        <dbReference type="SAM" id="Phobius"/>
    </source>
</evidence>
<dbReference type="EMBL" id="JBHSBM010000011">
    <property type="protein sequence ID" value="MFC4057823.1"/>
    <property type="molecule type" value="Genomic_DNA"/>
</dbReference>
<feature type="transmembrane region" description="Helical" evidence="6">
    <location>
        <begin position="120"/>
        <end position="140"/>
    </location>
</feature>
<evidence type="ECO:0000256" key="1">
    <source>
        <dbReference type="ARBA" id="ARBA00004141"/>
    </source>
</evidence>
<accession>A0ABV8I5Y8</accession>
<dbReference type="Pfam" id="PF04138">
    <property type="entry name" value="GtrA_DPMS_TM"/>
    <property type="match status" value="1"/>
</dbReference>
<keyword evidence="5 6" id="KW-0472">Membrane</keyword>
<keyword evidence="9" id="KW-1185">Reference proteome</keyword>
<evidence type="ECO:0000259" key="7">
    <source>
        <dbReference type="Pfam" id="PF04138"/>
    </source>
</evidence>
<evidence type="ECO:0000256" key="2">
    <source>
        <dbReference type="ARBA" id="ARBA00009399"/>
    </source>
</evidence>
<keyword evidence="3 6" id="KW-0812">Transmembrane</keyword>
<evidence type="ECO:0000313" key="8">
    <source>
        <dbReference type="EMBL" id="MFC4057823.1"/>
    </source>
</evidence>
<dbReference type="InterPro" id="IPR051401">
    <property type="entry name" value="GtrA_CellWall_Glycosyl"/>
</dbReference>
<organism evidence="8 9">
    <name type="scientific">Planomonospora corallina</name>
    <dbReference type="NCBI Taxonomy" id="1806052"/>
    <lineage>
        <taxon>Bacteria</taxon>
        <taxon>Bacillati</taxon>
        <taxon>Actinomycetota</taxon>
        <taxon>Actinomycetes</taxon>
        <taxon>Streptosporangiales</taxon>
        <taxon>Streptosporangiaceae</taxon>
        <taxon>Planomonospora</taxon>
    </lineage>
</organism>
<reference evidence="9" key="1">
    <citation type="journal article" date="2019" name="Int. J. Syst. Evol. Microbiol.">
        <title>The Global Catalogue of Microorganisms (GCM) 10K type strain sequencing project: providing services to taxonomists for standard genome sequencing and annotation.</title>
        <authorList>
            <consortium name="The Broad Institute Genomics Platform"/>
            <consortium name="The Broad Institute Genome Sequencing Center for Infectious Disease"/>
            <person name="Wu L."/>
            <person name="Ma J."/>
        </authorList>
    </citation>
    <scope>NUCLEOTIDE SEQUENCE [LARGE SCALE GENOMIC DNA]</scope>
    <source>
        <strain evidence="9">TBRC 4489</strain>
    </source>
</reference>
<gene>
    <name evidence="8" type="ORF">ACFOWE_05930</name>
</gene>
<evidence type="ECO:0000256" key="5">
    <source>
        <dbReference type="ARBA" id="ARBA00023136"/>
    </source>
</evidence>
<evidence type="ECO:0000313" key="9">
    <source>
        <dbReference type="Proteomes" id="UP001595850"/>
    </source>
</evidence>
<feature type="domain" description="GtrA/DPMS transmembrane" evidence="7">
    <location>
        <begin position="31"/>
        <end position="146"/>
    </location>
</feature>
<comment type="caution">
    <text evidence="8">The sequence shown here is derived from an EMBL/GenBank/DDBJ whole genome shotgun (WGS) entry which is preliminary data.</text>
</comment>
<evidence type="ECO:0000256" key="4">
    <source>
        <dbReference type="ARBA" id="ARBA00022989"/>
    </source>
</evidence>
<dbReference type="PANTHER" id="PTHR38459:SF1">
    <property type="entry name" value="PROPHAGE BACTOPRENOL-LINKED GLUCOSE TRANSLOCASE HOMOLOG"/>
    <property type="match status" value="1"/>
</dbReference>
<protein>
    <submittedName>
        <fullName evidence="8">GtrA family protein</fullName>
    </submittedName>
</protein>